<dbReference type="Proteomes" id="UP000005850">
    <property type="component" value="Chromosome"/>
</dbReference>
<gene>
    <name evidence="1" type="ORF">BRLA_c040210</name>
</gene>
<protein>
    <submittedName>
        <fullName evidence="1">Uncharacterized protein</fullName>
    </submittedName>
</protein>
<sequence>MWYSSWMLTVLMIGYTEWGPDTGRSIQEAQHVQVIQNEIKFSSVKELTNASQAIIRATALEAVHEQATDQTVQGRKVVKYTQTFQVKATLKGSVGRQVRLVFYGLEPKPEAGDPLNLQYPGALGDGEYFLFLKKMDSNTFTTVEKWQGIYPVFSGKTVALEGSGISELNGLTPNQMMDKIKQVTRQ</sequence>
<reference evidence="1 2" key="1">
    <citation type="journal article" date="2011" name="J. Bacteriol.">
        <title>Genome sequence of Brevibacillus laterosporus LMG 15441, a pathogen of invertebrates.</title>
        <authorList>
            <person name="Djukic M."/>
            <person name="Poehlein A."/>
            <person name="Thurmer A."/>
            <person name="Daniel R."/>
        </authorList>
    </citation>
    <scope>NUCLEOTIDE SEQUENCE [LARGE SCALE GENOMIC DNA]</scope>
    <source>
        <strain evidence="1 2">LMG 15441</strain>
    </source>
</reference>
<name>A0A075RAQ8_BRELA</name>
<evidence type="ECO:0000313" key="1">
    <source>
        <dbReference type="EMBL" id="AIG28298.1"/>
    </source>
</evidence>
<dbReference type="EMBL" id="CP007806">
    <property type="protein sequence ID" value="AIG28298.1"/>
    <property type="molecule type" value="Genomic_DNA"/>
</dbReference>
<proteinExistence type="predicted"/>
<dbReference type="AlphaFoldDB" id="A0A075RAQ8"/>
<organism evidence="1 2">
    <name type="scientific">Brevibacillus laterosporus LMG 15441</name>
    <dbReference type="NCBI Taxonomy" id="1042163"/>
    <lineage>
        <taxon>Bacteria</taxon>
        <taxon>Bacillati</taxon>
        <taxon>Bacillota</taxon>
        <taxon>Bacilli</taxon>
        <taxon>Bacillales</taxon>
        <taxon>Paenibacillaceae</taxon>
        <taxon>Brevibacillus</taxon>
    </lineage>
</organism>
<dbReference type="RefSeq" id="WP_003334713.1">
    <property type="nucleotide sequence ID" value="NZ_CP007806.1"/>
</dbReference>
<keyword evidence="2" id="KW-1185">Reference proteome</keyword>
<evidence type="ECO:0000313" key="2">
    <source>
        <dbReference type="Proteomes" id="UP000005850"/>
    </source>
</evidence>
<dbReference type="HOGENOM" id="CLU_126452_0_0_9"/>
<dbReference type="KEGG" id="blr:BRLA_c040210"/>
<accession>A0A075RAQ8</accession>